<keyword evidence="2" id="KW-1185">Reference proteome</keyword>
<proteinExistence type="predicted"/>
<evidence type="ECO:0008006" key="3">
    <source>
        <dbReference type="Google" id="ProtNLM"/>
    </source>
</evidence>
<dbReference type="InterPro" id="IPR029058">
    <property type="entry name" value="AB_hydrolase_fold"/>
</dbReference>
<accession>A0A284RRQ9</accession>
<dbReference type="EMBL" id="FUEG01000014">
    <property type="protein sequence ID" value="SJL11451.1"/>
    <property type="molecule type" value="Genomic_DNA"/>
</dbReference>
<evidence type="ECO:0000313" key="1">
    <source>
        <dbReference type="EMBL" id="SJL11451.1"/>
    </source>
</evidence>
<evidence type="ECO:0000313" key="2">
    <source>
        <dbReference type="Proteomes" id="UP000219338"/>
    </source>
</evidence>
<reference evidence="2" key="1">
    <citation type="journal article" date="2017" name="Nat. Ecol. Evol.">
        <title>Genome expansion and lineage-specific genetic innovations in the forest pathogenic fungi Armillaria.</title>
        <authorList>
            <person name="Sipos G."/>
            <person name="Prasanna A.N."/>
            <person name="Walter M.C."/>
            <person name="O'Connor E."/>
            <person name="Balint B."/>
            <person name="Krizsan K."/>
            <person name="Kiss B."/>
            <person name="Hess J."/>
            <person name="Varga T."/>
            <person name="Slot J."/>
            <person name="Riley R."/>
            <person name="Boka B."/>
            <person name="Rigling D."/>
            <person name="Barry K."/>
            <person name="Lee J."/>
            <person name="Mihaltcheva S."/>
            <person name="LaButti K."/>
            <person name="Lipzen A."/>
            <person name="Waldron R."/>
            <person name="Moloney N.M."/>
            <person name="Sperisen C."/>
            <person name="Kredics L."/>
            <person name="Vagvoelgyi C."/>
            <person name="Patrignani A."/>
            <person name="Fitzpatrick D."/>
            <person name="Nagy I."/>
            <person name="Doyle S."/>
            <person name="Anderson J.B."/>
            <person name="Grigoriev I.V."/>
            <person name="Gueldener U."/>
            <person name="Muensterkoetter M."/>
            <person name="Nagy L.G."/>
        </authorList>
    </citation>
    <scope>NUCLEOTIDE SEQUENCE [LARGE SCALE GENOMIC DNA]</scope>
    <source>
        <strain evidence="2">C18/9</strain>
    </source>
</reference>
<dbReference type="OrthoDB" id="2906831at2759"/>
<dbReference type="OMA" id="RVILIGW"/>
<sequence length="296" mass="32519">MDTAQYKLSLPSSTATFRANRYKPRHRTPTHAGTPGLVLVCAYGLPGVKELYEPILLRLFAHDEHNRLAGSPLQIIEGWAVDAPEDGDSDTMSYAHAIAALRQSIFLSHVDAYGGMHRVILIGWGDGANACVLSSDFFPPGDPSPYEGMVLVDPAIYNDGDTPPTPAPLDLEWDSPDDAHIYLSSHKPWASWDSWMRDIFVKHSLIRLPDNGVALKSPYQSGKYSSAPLSFLPCHAPFSWVVWSEPPRLTQFPFAGTRFSDGGVYDSPIKVANAIYAALEGMGEMYDMIVPVEGKL</sequence>
<dbReference type="Proteomes" id="UP000219338">
    <property type="component" value="Unassembled WGS sequence"/>
</dbReference>
<name>A0A284RRQ9_ARMOS</name>
<organism evidence="1 2">
    <name type="scientific">Armillaria ostoyae</name>
    <name type="common">Armillaria root rot fungus</name>
    <dbReference type="NCBI Taxonomy" id="47428"/>
    <lineage>
        <taxon>Eukaryota</taxon>
        <taxon>Fungi</taxon>
        <taxon>Dikarya</taxon>
        <taxon>Basidiomycota</taxon>
        <taxon>Agaricomycotina</taxon>
        <taxon>Agaricomycetes</taxon>
        <taxon>Agaricomycetidae</taxon>
        <taxon>Agaricales</taxon>
        <taxon>Marasmiineae</taxon>
        <taxon>Physalacriaceae</taxon>
        <taxon>Armillaria</taxon>
    </lineage>
</organism>
<dbReference type="SUPFAM" id="SSF53474">
    <property type="entry name" value="alpha/beta-Hydrolases"/>
    <property type="match status" value="1"/>
</dbReference>
<dbReference type="AlphaFoldDB" id="A0A284RRQ9"/>
<dbReference type="Gene3D" id="3.40.50.1820">
    <property type="entry name" value="alpha/beta hydrolase"/>
    <property type="match status" value="1"/>
</dbReference>
<protein>
    <recommendedName>
        <fullName evidence="3">AB hydrolase-1 domain-containing protein</fullName>
    </recommendedName>
</protein>
<gene>
    <name evidence="1" type="ORF">ARMOST_14855</name>
</gene>
<dbReference type="STRING" id="47428.A0A284RRQ9"/>